<evidence type="ECO:0000256" key="1">
    <source>
        <dbReference type="SAM" id="Phobius"/>
    </source>
</evidence>
<organism evidence="2 3">
    <name type="scientific">Paenibacillus herberti</name>
    <dbReference type="NCBI Taxonomy" id="1619309"/>
    <lineage>
        <taxon>Bacteria</taxon>
        <taxon>Bacillati</taxon>
        <taxon>Bacillota</taxon>
        <taxon>Bacilli</taxon>
        <taxon>Bacillales</taxon>
        <taxon>Paenibacillaceae</taxon>
        <taxon>Paenibacillus</taxon>
    </lineage>
</organism>
<reference evidence="2 3" key="1">
    <citation type="submission" date="2017-07" db="EMBL/GenBank/DDBJ databases">
        <title>Paenibacillus herberti R33 genome sequencing and assembly.</title>
        <authorList>
            <person name="Su W."/>
        </authorList>
    </citation>
    <scope>NUCLEOTIDE SEQUENCE [LARGE SCALE GENOMIC DNA]</scope>
    <source>
        <strain evidence="2 3">R33</strain>
    </source>
</reference>
<gene>
    <name evidence="2" type="ORF">CGZ75_15395</name>
</gene>
<sequence>MIINSRKAEIRGFNGNSKSVGLVLFILLVIVICAFAPRSVADGGNLGIAEESVGFNIVLPGGLDGNPRLKG</sequence>
<name>A0A229NWP6_9BACL</name>
<protein>
    <submittedName>
        <fullName evidence="2">Uncharacterized protein</fullName>
    </submittedName>
</protein>
<keyword evidence="1" id="KW-0472">Membrane</keyword>
<keyword evidence="3" id="KW-1185">Reference proteome</keyword>
<dbReference type="AlphaFoldDB" id="A0A229NWP6"/>
<evidence type="ECO:0000313" key="3">
    <source>
        <dbReference type="Proteomes" id="UP000215145"/>
    </source>
</evidence>
<dbReference type="Proteomes" id="UP000215145">
    <property type="component" value="Unassembled WGS sequence"/>
</dbReference>
<accession>A0A229NWP6</accession>
<comment type="caution">
    <text evidence="2">The sequence shown here is derived from an EMBL/GenBank/DDBJ whole genome shotgun (WGS) entry which is preliminary data.</text>
</comment>
<keyword evidence="1" id="KW-1133">Transmembrane helix</keyword>
<proteinExistence type="predicted"/>
<dbReference type="RefSeq" id="WP_089525157.1">
    <property type="nucleotide sequence ID" value="NZ_NMUQ01000002.1"/>
</dbReference>
<evidence type="ECO:0000313" key="2">
    <source>
        <dbReference type="EMBL" id="OXM14333.1"/>
    </source>
</evidence>
<dbReference type="EMBL" id="NMUQ01000002">
    <property type="protein sequence ID" value="OXM14333.1"/>
    <property type="molecule type" value="Genomic_DNA"/>
</dbReference>
<feature type="transmembrane region" description="Helical" evidence="1">
    <location>
        <begin position="20"/>
        <end position="37"/>
    </location>
</feature>
<keyword evidence="1" id="KW-0812">Transmembrane</keyword>